<evidence type="ECO:0000313" key="3">
    <source>
        <dbReference type="EMBL" id="TGG94950.1"/>
    </source>
</evidence>
<feature type="chain" id="PRO_5021264322" description="Lipoprotein LPP20-like domain-containing protein" evidence="1">
    <location>
        <begin position="21"/>
        <end position="197"/>
    </location>
</feature>
<gene>
    <name evidence="3" type="ORF">E4656_00525</name>
</gene>
<feature type="signal peptide" evidence="1">
    <location>
        <begin position="1"/>
        <end position="20"/>
    </location>
</feature>
<feature type="domain" description="Lipoprotein LPP20-like" evidence="2">
    <location>
        <begin position="65"/>
        <end position="141"/>
    </location>
</feature>
<dbReference type="Pfam" id="PF02169">
    <property type="entry name" value="LPP20"/>
    <property type="match status" value="1"/>
</dbReference>
<dbReference type="Proteomes" id="UP000297475">
    <property type="component" value="Unassembled WGS sequence"/>
</dbReference>
<sequence>MNRLILLLALTLFVSGCAMFGGDDEEAERMAAIEEEVRYLNQTMPPMEPMVLQSSGYGAVNDQPSHLSDTQRRLLAMRASKLDAYRTLAERVYGTAIVGNTTVENLVIQNDRFRSYVDTYIYGARVVSQDPMSDGSWETTVEMVLDEGFRNCLVNERDWRRNSACRSEMIHDLDSFQRNSMNRQGLDNRQSGLYFLQ</sequence>
<protein>
    <recommendedName>
        <fullName evidence="2">Lipoprotein LPP20-like domain-containing protein</fullName>
    </recommendedName>
</protein>
<dbReference type="AlphaFoldDB" id="A0A4Z0WD44"/>
<keyword evidence="1" id="KW-0732">Signal</keyword>
<keyword evidence="4" id="KW-1185">Reference proteome</keyword>
<dbReference type="InterPro" id="IPR024952">
    <property type="entry name" value="LPP20-like_dom"/>
</dbReference>
<proteinExistence type="predicted"/>
<accession>A0A4Z0WD44</accession>
<dbReference type="OrthoDB" id="7348506at2"/>
<dbReference type="PROSITE" id="PS51257">
    <property type="entry name" value="PROKAR_LIPOPROTEIN"/>
    <property type="match status" value="1"/>
</dbReference>
<dbReference type="RefSeq" id="WP_135480210.1">
    <property type="nucleotide sequence ID" value="NZ_SRMF01000001.1"/>
</dbReference>
<dbReference type="EMBL" id="SRMF01000001">
    <property type="protein sequence ID" value="TGG94950.1"/>
    <property type="molecule type" value="Genomic_DNA"/>
</dbReference>
<comment type="caution">
    <text evidence="3">The sequence shown here is derived from an EMBL/GenBank/DDBJ whole genome shotgun (WGS) entry which is preliminary data.</text>
</comment>
<reference evidence="3 4" key="1">
    <citation type="submission" date="2019-04" db="EMBL/GenBank/DDBJ databases">
        <title>Natronospirillum operosus gen. nov., sp. nov., a haloalkaliphilic satellite isolated from decaying biomass of laboratory culture of cyanobacterium Geitlerinema sp. and proposal of Natronospirillaceae fam. nov. and Saccharospirillaceae fam. nov.</title>
        <authorList>
            <person name="Kevbrin V."/>
            <person name="Boltyanskaya Y."/>
            <person name="Koziaeva V."/>
            <person name="Grouzdev D.S."/>
            <person name="Park M."/>
            <person name="Cho J."/>
        </authorList>
    </citation>
    <scope>NUCLEOTIDE SEQUENCE [LARGE SCALE GENOMIC DNA]</scope>
    <source>
        <strain evidence="3 4">G-116</strain>
    </source>
</reference>
<evidence type="ECO:0000313" key="4">
    <source>
        <dbReference type="Proteomes" id="UP000297475"/>
    </source>
</evidence>
<evidence type="ECO:0000259" key="2">
    <source>
        <dbReference type="Pfam" id="PF02169"/>
    </source>
</evidence>
<organism evidence="3 4">
    <name type="scientific">Natronospirillum operosum</name>
    <dbReference type="NCBI Taxonomy" id="2759953"/>
    <lineage>
        <taxon>Bacteria</taxon>
        <taxon>Pseudomonadati</taxon>
        <taxon>Pseudomonadota</taxon>
        <taxon>Gammaproteobacteria</taxon>
        <taxon>Oceanospirillales</taxon>
        <taxon>Natronospirillaceae</taxon>
        <taxon>Natronospirillum</taxon>
    </lineage>
</organism>
<evidence type="ECO:0000256" key="1">
    <source>
        <dbReference type="SAM" id="SignalP"/>
    </source>
</evidence>
<name>A0A4Z0WD44_9GAMM</name>